<gene>
    <name evidence="4" type="primary">msrA</name>
    <name evidence="6" type="ORF">GPICK_01990</name>
</gene>
<dbReference type="RefSeq" id="WP_039740073.1">
    <property type="nucleotide sequence ID" value="NZ_CP009788.1"/>
</dbReference>
<comment type="function">
    <text evidence="4">Has an important function as a repair enzyme for proteins that have been inactivated by oxidation. Catalyzes the reversible oxidation-reduction of methionine sulfoxide in proteins to methionine.</text>
</comment>
<evidence type="ECO:0000256" key="4">
    <source>
        <dbReference type="HAMAP-Rule" id="MF_01401"/>
    </source>
</evidence>
<evidence type="ECO:0000256" key="3">
    <source>
        <dbReference type="ARBA" id="ARBA00048782"/>
    </source>
</evidence>
<keyword evidence="1 4" id="KW-0560">Oxidoreductase</keyword>
<dbReference type="GO" id="GO:0033744">
    <property type="term" value="F:L-methionine:thioredoxin-disulfide S-oxidoreductase activity"/>
    <property type="evidence" value="ECO:0007669"/>
    <property type="project" value="RHEA"/>
</dbReference>
<dbReference type="Proteomes" id="UP000057609">
    <property type="component" value="Chromosome"/>
</dbReference>
<dbReference type="KEGG" id="gpi:GPICK_01990"/>
<dbReference type="GO" id="GO:0008113">
    <property type="term" value="F:peptide-methionine (S)-S-oxide reductase activity"/>
    <property type="evidence" value="ECO:0007669"/>
    <property type="project" value="UniProtKB-UniRule"/>
</dbReference>
<dbReference type="InterPro" id="IPR050162">
    <property type="entry name" value="MsrA_MetSO_reductase"/>
</dbReference>
<accession>A0A0B5B6Z4</accession>
<comment type="similarity">
    <text evidence="4">Belongs to the MsrA Met sulfoxide reductase family.</text>
</comment>
<evidence type="ECO:0000256" key="2">
    <source>
        <dbReference type="ARBA" id="ARBA00047806"/>
    </source>
</evidence>
<dbReference type="NCBIfam" id="TIGR00401">
    <property type="entry name" value="msrA"/>
    <property type="match status" value="1"/>
</dbReference>
<dbReference type="PANTHER" id="PTHR42799:SF2">
    <property type="entry name" value="MITOCHONDRIAL PEPTIDE METHIONINE SULFOXIDE REDUCTASE"/>
    <property type="match status" value="1"/>
</dbReference>
<organism evidence="6 7">
    <name type="scientific">Geobacter pickeringii</name>
    <dbReference type="NCBI Taxonomy" id="345632"/>
    <lineage>
        <taxon>Bacteria</taxon>
        <taxon>Pseudomonadati</taxon>
        <taxon>Thermodesulfobacteriota</taxon>
        <taxon>Desulfuromonadia</taxon>
        <taxon>Geobacterales</taxon>
        <taxon>Geobacteraceae</taxon>
        <taxon>Geobacter</taxon>
    </lineage>
</organism>
<dbReference type="HAMAP" id="MF_01401">
    <property type="entry name" value="MsrA"/>
    <property type="match status" value="1"/>
</dbReference>
<comment type="catalytic activity">
    <reaction evidence="3 4">
        <text>[thioredoxin]-disulfide + L-methionine + H2O = L-methionine (S)-S-oxide + [thioredoxin]-dithiol</text>
        <dbReference type="Rhea" id="RHEA:19993"/>
        <dbReference type="Rhea" id="RHEA-COMP:10698"/>
        <dbReference type="Rhea" id="RHEA-COMP:10700"/>
        <dbReference type="ChEBI" id="CHEBI:15377"/>
        <dbReference type="ChEBI" id="CHEBI:29950"/>
        <dbReference type="ChEBI" id="CHEBI:50058"/>
        <dbReference type="ChEBI" id="CHEBI:57844"/>
        <dbReference type="ChEBI" id="CHEBI:58772"/>
        <dbReference type="EC" id="1.8.4.11"/>
    </reaction>
</comment>
<reference evidence="6 7" key="1">
    <citation type="journal article" date="2015" name="Genome Announc.">
        <title>Complete Genome of Geobacter pickeringii G13T, a Metal-Reducing Isolate from Sedimentary Kaolin Deposits.</title>
        <authorList>
            <person name="Badalamenti J.P."/>
            <person name="Bond D.R."/>
        </authorList>
    </citation>
    <scope>NUCLEOTIDE SEQUENCE [LARGE SCALE GENOMIC DNA]</scope>
    <source>
        <strain evidence="6 7">G13</strain>
    </source>
</reference>
<dbReference type="SUPFAM" id="SSF55068">
    <property type="entry name" value="Peptide methionine sulfoxide reductase"/>
    <property type="match status" value="1"/>
</dbReference>
<dbReference type="InterPro" id="IPR036509">
    <property type="entry name" value="Met_Sox_Rdtase_MsrA_sf"/>
</dbReference>
<dbReference type="AlphaFoldDB" id="A0A0B5B6Z4"/>
<evidence type="ECO:0000313" key="6">
    <source>
        <dbReference type="EMBL" id="AJE02307.1"/>
    </source>
</evidence>
<evidence type="ECO:0000256" key="1">
    <source>
        <dbReference type="ARBA" id="ARBA00023002"/>
    </source>
</evidence>
<dbReference type="GO" id="GO:0034599">
    <property type="term" value="P:cellular response to oxidative stress"/>
    <property type="evidence" value="ECO:0007669"/>
    <property type="project" value="TreeGrafter"/>
</dbReference>
<dbReference type="HOGENOM" id="CLU_031040_10_0_7"/>
<dbReference type="STRING" id="345632.GPICK_01990"/>
<dbReference type="PANTHER" id="PTHR42799">
    <property type="entry name" value="MITOCHONDRIAL PEPTIDE METHIONINE SULFOXIDE REDUCTASE"/>
    <property type="match status" value="1"/>
</dbReference>
<dbReference type="EC" id="1.8.4.11" evidence="4"/>
<protein>
    <recommendedName>
        <fullName evidence="4">Peptide methionine sulfoxide reductase MsrA</fullName>
        <shortName evidence="4">Protein-methionine-S-oxide reductase</shortName>
        <ecNumber evidence="4">1.8.4.11</ecNumber>
    </recommendedName>
    <alternativeName>
        <fullName evidence="4">Peptide-methionine (S)-S-oxide reductase</fullName>
        <shortName evidence="4">Peptide Met(O) reductase</shortName>
    </alternativeName>
</protein>
<dbReference type="InterPro" id="IPR002569">
    <property type="entry name" value="Met_Sox_Rdtase_MsrA_dom"/>
</dbReference>
<dbReference type="Gene3D" id="3.30.1060.10">
    <property type="entry name" value="Peptide methionine sulphoxide reductase MsrA"/>
    <property type="match status" value="1"/>
</dbReference>
<comment type="catalytic activity">
    <reaction evidence="2 4">
        <text>L-methionyl-[protein] + [thioredoxin]-disulfide + H2O = L-methionyl-(S)-S-oxide-[protein] + [thioredoxin]-dithiol</text>
        <dbReference type="Rhea" id="RHEA:14217"/>
        <dbReference type="Rhea" id="RHEA-COMP:10698"/>
        <dbReference type="Rhea" id="RHEA-COMP:10700"/>
        <dbReference type="Rhea" id="RHEA-COMP:12313"/>
        <dbReference type="Rhea" id="RHEA-COMP:12315"/>
        <dbReference type="ChEBI" id="CHEBI:15377"/>
        <dbReference type="ChEBI" id="CHEBI:16044"/>
        <dbReference type="ChEBI" id="CHEBI:29950"/>
        <dbReference type="ChEBI" id="CHEBI:44120"/>
        <dbReference type="ChEBI" id="CHEBI:50058"/>
        <dbReference type="EC" id="1.8.4.11"/>
    </reaction>
</comment>
<name>A0A0B5B6Z4_9BACT</name>
<dbReference type="EMBL" id="CP009788">
    <property type="protein sequence ID" value="AJE02307.1"/>
    <property type="molecule type" value="Genomic_DNA"/>
</dbReference>
<keyword evidence="7" id="KW-1185">Reference proteome</keyword>
<feature type="domain" description="Peptide methionine sulphoxide reductase MsrA" evidence="5">
    <location>
        <begin position="9"/>
        <end position="161"/>
    </location>
</feature>
<dbReference type="Pfam" id="PF01625">
    <property type="entry name" value="PMSR"/>
    <property type="match status" value="1"/>
</dbReference>
<dbReference type="GO" id="GO:0005737">
    <property type="term" value="C:cytoplasm"/>
    <property type="evidence" value="ECO:0007669"/>
    <property type="project" value="TreeGrafter"/>
</dbReference>
<sequence>MNDAQRRETATFAAGCFWGVEAAFRAVKGVVATRVGYTGGWKERPTYEEVCSRTTGHAEAVEVTFDPAQLSYDELLEVFWGCHDPTQLNRQGPDVGTNYRSAIFCHSVRQELAATASREREQRSGRHSRPIVTEITAAATFWQAEEYHQQYLEKRGGGSCHW</sequence>
<dbReference type="OrthoDB" id="4174719at2"/>
<proteinExistence type="inferred from homology"/>
<feature type="active site" evidence="4">
    <location>
        <position position="16"/>
    </location>
</feature>
<evidence type="ECO:0000313" key="7">
    <source>
        <dbReference type="Proteomes" id="UP000057609"/>
    </source>
</evidence>
<evidence type="ECO:0000259" key="5">
    <source>
        <dbReference type="Pfam" id="PF01625"/>
    </source>
</evidence>